<dbReference type="Proteomes" id="UP001062846">
    <property type="component" value="Chromosome 5"/>
</dbReference>
<protein>
    <submittedName>
        <fullName evidence="1">Uncharacterized protein</fullName>
    </submittedName>
</protein>
<reference evidence="1" key="1">
    <citation type="submission" date="2022-02" db="EMBL/GenBank/DDBJ databases">
        <title>Plant Genome Project.</title>
        <authorList>
            <person name="Zhang R.-G."/>
        </authorList>
    </citation>
    <scope>NUCLEOTIDE SEQUENCE</scope>
    <source>
        <strain evidence="1">AT1</strain>
    </source>
</reference>
<gene>
    <name evidence="1" type="ORF">RHMOL_Rhmol05G0045100</name>
</gene>
<proteinExistence type="predicted"/>
<organism evidence="1 2">
    <name type="scientific">Rhododendron molle</name>
    <name type="common">Chinese azalea</name>
    <name type="synonym">Azalea mollis</name>
    <dbReference type="NCBI Taxonomy" id="49168"/>
    <lineage>
        <taxon>Eukaryota</taxon>
        <taxon>Viridiplantae</taxon>
        <taxon>Streptophyta</taxon>
        <taxon>Embryophyta</taxon>
        <taxon>Tracheophyta</taxon>
        <taxon>Spermatophyta</taxon>
        <taxon>Magnoliopsida</taxon>
        <taxon>eudicotyledons</taxon>
        <taxon>Gunneridae</taxon>
        <taxon>Pentapetalae</taxon>
        <taxon>asterids</taxon>
        <taxon>Ericales</taxon>
        <taxon>Ericaceae</taxon>
        <taxon>Ericoideae</taxon>
        <taxon>Rhodoreae</taxon>
        <taxon>Rhododendron</taxon>
    </lineage>
</organism>
<evidence type="ECO:0000313" key="2">
    <source>
        <dbReference type="Proteomes" id="UP001062846"/>
    </source>
</evidence>
<name>A0ACC0NKN2_RHOML</name>
<keyword evidence="2" id="KW-1185">Reference proteome</keyword>
<accession>A0ACC0NKN2</accession>
<dbReference type="EMBL" id="CM046392">
    <property type="protein sequence ID" value="KAI8553811.1"/>
    <property type="molecule type" value="Genomic_DNA"/>
</dbReference>
<sequence length="75" mass="8521">MGAVDGGKQWESEEGCRQLKNPPDSICQQLEETPPGLAARQFQRVPYGKHLLVLVFGALFRGRRRISHINLNFEE</sequence>
<comment type="caution">
    <text evidence="1">The sequence shown here is derived from an EMBL/GenBank/DDBJ whole genome shotgun (WGS) entry which is preliminary data.</text>
</comment>
<evidence type="ECO:0000313" key="1">
    <source>
        <dbReference type="EMBL" id="KAI8553811.1"/>
    </source>
</evidence>